<dbReference type="InterPro" id="IPR038938">
    <property type="entry name" value="D27-like"/>
</dbReference>
<evidence type="ECO:0000259" key="1">
    <source>
        <dbReference type="Pfam" id="PF13225"/>
    </source>
</evidence>
<dbReference type="Proteomes" id="UP001605036">
    <property type="component" value="Unassembled WGS sequence"/>
</dbReference>
<evidence type="ECO:0000313" key="3">
    <source>
        <dbReference type="Proteomes" id="UP001605036"/>
    </source>
</evidence>
<dbReference type="AlphaFoldDB" id="A0ABD1XYT9"/>
<proteinExistence type="predicted"/>
<name>A0ABD1XYT9_9MARC</name>
<gene>
    <name evidence="2" type="ORF">R1flu_025815</name>
</gene>
<dbReference type="PANTHER" id="PTHR33591:SF7">
    <property type="entry name" value="BETA-CAROTENE ISOMERASE D27-LIKE C-TERMINAL DOMAIN-CONTAINING PROTEIN"/>
    <property type="match status" value="1"/>
</dbReference>
<organism evidence="2 3">
    <name type="scientific">Riccia fluitans</name>
    <dbReference type="NCBI Taxonomy" id="41844"/>
    <lineage>
        <taxon>Eukaryota</taxon>
        <taxon>Viridiplantae</taxon>
        <taxon>Streptophyta</taxon>
        <taxon>Embryophyta</taxon>
        <taxon>Marchantiophyta</taxon>
        <taxon>Marchantiopsida</taxon>
        <taxon>Marchantiidae</taxon>
        <taxon>Marchantiales</taxon>
        <taxon>Ricciaceae</taxon>
        <taxon>Riccia</taxon>
    </lineage>
</organism>
<sequence length="325" mass="36686">MDIHTTLARTVVKKARHVSWHQDVEVERAASCNYDDDKHMTAYDYPKTWRIQETFLDLRITIIKLGLIGSSLVEMAELRCSRFRIHSTPKPIPSSHLGHSKRLRVRMAQENNDLNVPTVSSSGLTEYRDSWLDLAFIDGCRKAFGRVAGWQSSKGWDEGYLGMVEVSHALMRGRSAAEQQAAVLQGFPRVPEWFRKLFPYSDWGAELNAHITPLFFQWLVGPCEVAEVQIGDKTLKSEVQIKKCRYLETSGCTGMCVNLCKVPTQYFFTSELGMPLYMEPNFEDLSCRMVFGQSPPPLAKDPVALQGCLSSCPSSSKSIPCPKLK</sequence>
<evidence type="ECO:0000313" key="2">
    <source>
        <dbReference type="EMBL" id="KAL2614123.1"/>
    </source>
</evidence>
<keyword evidence="3" id="KW-1185">Reference proteome</keyword>
<accession>A0ABD1XYT9</accession>
<protein>
    <recommendedName>
        <fullName evidence="1">Beta-carotene isomerase D27-like C-terminal domain-containing protein</fullName>
    </recommendedName>
</protein>
<comment type="caution">
    <text evidence="2">The sequence shown here is derived from an EMBL/GenBank/DDBJ whole genome shotgun (WGS) entry which is preliminary data.</text>
</comment>
<dbReference type="InterPro" id="IPR025114">
    <property type="entry name" value="D27-like_C"/>
</dbReference>
<reference evidence="2 3" key="1">
    <citation type="submission" date="2024-09" db="EMBL/GenBank/DDBJ databases">
        <title>Chromosome-scale assembly of Riccia fluitans.</title>
        <authorList>
            <person name="Paukszto L."/>
            <person name="Sawicki J."/>
            <person name="Karawczyk K."/>
            <person name="Piernik-Szablinska J."/>
            <person name="Szczecinska M."/>
            <person name="Mazdziarz M."/>
        </authorList>
    </citation>
    <scope>NUCLEOTIDE SEQUENCE [LARGE SCALE GENOMIC DNA]</scope>
    <source>
        <strain evidence="2">Rf_01</strain>
        <tissue evidence="2">Aerial parts of the thallus</tissue>
    </source>
</reference>
<dbReference type="PANTHER" id="PTHR33591">
    <property type="entry name" value="BETA-CAROTENE ISOMERASE D27"/>
    <property type="match status" value="1"/>
</dbReference>
<dbReference type="Pfam" id="PF13225">
    <property type="entry name" value="D27-like_C"/>
    <property type="match status" value="1"/>
</dbReference>
<feature type="domain" description="Beta-carotene isomerase D27-like C-terminal" evidence="1">
    <location>
        <begin position="218"/>
        <end position="298"/>
    </location>
</feature>
<dbReference type="EMBL" id="JBHFFA010000007">
    <property type="protein sequence ID" value="KAL2614123.1"/>
    <property type="molecule type" value="Genomic_DNA"/>
</dbReference>